<dbReference type="Proteomes" id="UP000194841">
    <property type="component" value="Unassembled WGS sequence"/>
</dbReference>
<dbReference type="PANTHER" id="PTHR12935">
    <property type="entry name" value="GAMMA-GLUTAMYLCYCLOTRANSFERASE"/>
    <property type="match status" value="1"/>
</dbReference>
<feature type="binding site" evidence="3">
    <location>
        <position position="120"/>
    </location>
    <ligand>
        <name>substrate</name>
    </ligand>
</feature>
<accession>A0A244CND0</accession>
<sequence>MKTYYNLAYGSNMSTKRLFARLPNATHIGVATVTGYQLAYHKLGVDESGKCDAFYTGDPQDILYGVLYALNEDEKAILDEIEGARYSQAQIKATHNGQTFEAYCYVANMLDDSILPYDWYLQHVIAGAIEAELPKEYIDKIKQQAVKVDPDKTRAAREFAIHQK</sequence>
<dbReference type="InterPro" id="IPR036568">
    <property type="entry name" value="GGCT-like_sf"/>
</dbReference>
<evidence type="ECO:0000256" key="1">
    <source>
        <dbReference type="ARBA" id="ARBA00023239"/>
    </source>
</evidence>
<organism evidence="4 5">
    <name type="scientific">Pseudoalteromonas ulvae</name>
    <dbReference type="NCBI Taxonomy" id="107327"/>
    <lineage>
        <taxon>Bacteria</taxon>
        <taxon>Pseudomonadati</taxon>
        <taxon>Pseudomonadota</taxon>
        <taxon>Gammaproteobacteria</taxon>
        <taxon>Alteromonadales</taxon>
        <taxon>Pseudoalteromonadaceae</taxon>
        <taxon>Pseudoalteromonas</taxon>
    </lineage>
</organism>
<feature type="active site" description="Proton acceptor" evidence="2">
    <location>
        <position position="82"/>
    </location>
</feature>
<dbReference type="GO" id="GO:0016740">
    <property type="term" value="F:transferase activity"/>
    <property type="evidence" value="ECO:0007669"/>
    <property type="project" value="UniProtKB-KW"/>
</dbReference>
<dbReference type="OrthoDB" id="5401862at2"/>
<dbReference type="EMBL" id="MWPV01000004">
    <property type="protein sequence ID" value="OUL57102.1"/>
    <property type="molecule type" value="Genomic_DNA"/>
</dbReference>
<dbReference type="PANTHER" id="PTHR12935:SF0">
    <property type="entry name" value="GAMMA-GLUTAMYLCYCLOTRANSFERASE"/>
    <property type="match status" value="1"/>
</dbReference>
<reference evidence="4 5" key="1">
    <citation type="submission" date="2017-02" db="EMBL/GenBank/DDBJ databases">
        <title>Pseudoalteromonas ulvae TC14 Genome.</title>
        <authorList>
            <person name="Molmeret M."/>
        </authorList>
    </citation>
    <scope>NUCLEOTIDE SEQUENCE [LARGE SCALE GENOMIC DNA]</scope>
    <source>
        <strain evidence="4">TC14</strain>
    </source>
</reference>
<protein>
    <submittedName>
        <fullName evidence="4">Gamma-glutamylcyclotransferase</fullName>
    </submittedName>
</protein>
<dbReference type="InterPro" id="IPR013024">
    <property type="entry name" value="GGCT-like"/>
</dbReference>
<keyword evidence="1" id="KW-0456">Lyase</keyword>
<proteinExistence type="predicted"/>
<dbReference type="CDD" id="cd06661">
    <property type="entry name" value="GGCT_like"/>
    <property type="match status" value="1"/>
</dbReference>
<keyword evidence="5" id="KW-1185">Reference proteome</keyword>
<comment type="caution">
    <text evidence="4">The sequence shown here is derived from an EMBL/GenBank/DDBJ whole genome shotgun (WGS) entry which is preliminary data.</text>
</comment>
<dbReference type="SUPFAM" id="SSF110857">
    <property type="entry name" value="Gamma-glutamyl cyclotransferase-like"/>
    <property type="match status" value="1"/>
</dbReference>
<evidence type="ECO:0000256" key="2">
    <source>
        <dbReference type="PIRSR" id="PIRSR617939-1"/>
    </source>
</evidence>
<gene>
    <name evidence="4" type="ORF">B1199_13060</name>
</gene>
<evidence type="ECO:0000313" key="4">
    <source>
        <dbReference type="EMBL" id="OUL57102.1"/>
    </source>
</evidence>
<dbReference type="RefSeq" id="WP_086744563.1">
    <property type="nucleotide sequence ID" value="NZ_MWPV01000004.1"/>
</dbReference>
<dbReference type="GO" id="GO:0003839">
    <property type="term" value="F:gamma-glutamylcyclotransferase activity"/>
    <property type="evidence" value="ECO:0007669"/>
    <property type="project" value="InterPro"/>
</dbReference>
<evidence type="ECO:0000256" key="3">
    <source>
        <dbReference type="PIRSR" id="PIRSR617939-2"/>
    </source>
</evidence>
<dbReference type="AlphaFoldDB" id="A0A244CND0"/>
<evidence type="ECO:0000313" key="5">
    <source>
        <dbReference type="Proteomes" id="UP000194841"/>
    </source>
</evidence>
<dbReference type="InterPro" id="IPR017939">
    <property type="entry name" value="G-Glutamylcylcotransferase"/>
</dbReference>
<keyword evidence="4" id="KW-0808">Transferase</keyword>
<name>A0A244CND0_PSEDV</name>
<dbReference type="Gene3D" id="3.10.490.10">
    <property type="entry name" value="Gamma-glutamyl cyclotransferase-like"/>
    <property type="match status" value="1"/>
</dbReference>
<dbReference type="Pfam" id="PF13772">
    <property type="entry name" value="AIG2_2"/>
    <property type="match status" value="1"/>
</dbReference>